<evidence type="ECO:0000313" key="2">
    <source>
        <dbReference type="Proteomes" id="UP001152749"/>
    </source>
</evidence>
<evidence type="ECO:0008006" key="3">
    <source>
        <dbReference type="Google" id="ProtNLM"/>
    </source>
</evidence>
<dbReference type="KEGG" id="fcs:TRV642_3927"/>
<proteinExistence type="predicted"/>
<evidence type="ECO:0000313" key="1">
    <source>
        <dbReference type="EMBL" id="CAI2768658.1"/>
    </source>
</evidence>
<dbReference type="Pfam" id="PF14284">
    <property type="entry name" value="PcfJ"/>
    <property type="match status" value="1"/>
</dbReference>
<reference evidence="1" key="1">
    <citation type="submission" date="2022-09" db="EMBL/GenBank/DDBJ databases">
        <authorList>
            <person name="Duchaud E."/>
        </authorList>
    </citation>
    <scope>NUCLEOTIDE SEQUENCE</scope>
    <source>
        <strain evidence="1">TRV642</strain>
    </source>
</reference>
<dbReference type="RefSeq" id="WP_263361238.1">
    <property type="nucleotide sequence ID" value="NZ_OX336425.1"/>
</dbReference>
<protein>
    <recommendedName>
        <fullName evidence="3">PcfJ-like protein</fullName>
    </recommendedName>
</protein>
<accession>A0A9W4TJY6</accession>
<dbReference type="Proteomes" id="UP001152749">
    <property type="component" value="Chromosome"/>
</dbReference>
<organism evidence="1 2">
    <name type="scientific">Flavobacterium collinsii</name>
    <dbReference type="NCBI Taxonomy" id="1114861"/>
    <lineage>
        <taxon>Bacteria</taxon>
        <taxon>Pseudomonadati</taxon>
        <taxon>Bacteroidota</taxon>
        <taxon>Flavobacteriia</taxon>
        <taxon>Flavobacteriales</taxon>
        <taxon>Flavobacteriaceae</taxon>
        <taxon>Flavobacterium</taxon>
    </lineage>
</organism>
<dbReference type="AlphaFoldDB" id="A0A9W4TJY6"/>
<sequence length="159" mass="18701">MLARPENLNEAHDRLVAKKRKVQRKKHLLEIRQEIRETQQIYAEQKKPFFGLCFSKENLSISVIETVKDFMDQGDALHHCIFTNEYYTKKNSLILSAAIDNHPVETIEVSLQTLEIIQCRGPRNKYSKDHKKILNLLRKNLYQIKARIEKRKSDSPLVT</sequence>
<dbReference type="InterPro" id="IPR025586">
    <property type="entry name" value="PcfJ"/>
</dbReference>
<gene>
    <name evidence="1" type="ORF">TRV642_3927</name>
</gene>
<dbReference type="EMBL" id="OX336425">
    <property type="protein sequence ID" value="CAI2768658.1"/>
    <property type="molecule type" value="Genomic_DNA"/>
</dbReference>
<name>A0A9W4TJY6_9FLAO</name>